<sequence length="172" mass="18655">MGDHSAGLARFNAAPRAEAEAALLECCGSHRWALRMAAHRPFPDLDALLAASDEAGYDLSPTDIAEALAEETAPCLHHAAPRAAHLALQAAHAAYESRFGHVFVISPDAHRPSQHVDQVLAGIRARLAHDPDEERAVTVDEMRRLARERIIELVTDEGLMRGSDRSAPFGML</sequence>
<dbReference type="PANTHER" id="PTHR43466">
    <property type="entry name" value="2-OXO-4-HYDROXY-4-CARBOXY-5-UREIDOIMIDAZOLINE DECARBOXYLASE-RELATED"/>
    <property type="match status" value="1"/>
</dbReference>
<dbReference type="GO" id="GO:0019628">
    <property type="term" value="P:urate catabolic process"/>
    <property type="evidence" value="ECO:0007669"/>
    <property type="project" value="TreeGrafter"/>
</dbReference>
<dbReference type="EMBL" id="CP045702">
    <property type="protein sequence ID" value="QNE75446.1"/>
    <property type="molecule type" value="Genomic_DNA"/>
</dbReference>
<evidence type="ECO:0000256" key="3">
    <source>
        <dbReference type="ARBA" id="ARBA00012257"/>
    </source>
</evidence>
<dbReference type="SUPFAM" id="SSF158694">
    <property type="entry name" value="UraD-Like"/>
    <property type="match status" value="1"/>
</dbReference>
<proteinExistence type="predicted"/>
<evidence type="ECO:0000259" key="7">
    <source>
        <dbReference type="Pfam" id="PF09349"/>
    </source>
</evidence>
<comment type="pathway">
    <text evidence="2">Purine metabolism; urate degradation; (S)-allantoin from urate: step 3/3.</text>
</comment>
<dbReference type="Proteomes" id="UP000515307">
    <property type="component" value="Chromosome"/>
</dbReference>
<dbReference type="InterPro" id="IPR036778">
    <property type="entry name" value="OHCU_decarboxylase_sf"/>
</dbReference>
<comment type="catalytic activity">
    <reaction evidence="1">
        <text>5-hydroxy-2-oxo-4-ureido-2,5-dihydro-1H-imidazole-5-carboxylate + H(+) = (S)-allantoin + CO2</text>
        <dbReference type="Rhea" id="RHEA:26301"/>
        <dbReference type="ChEBI" id="CHEBI:15378"/>
        <dbReference type="ChEBI" id="CHEBI:15678"/>
        <dbReference type="ChEBI" id="CHEBI:16526"/>
        <dbReference type="ChEBI" id="CHEBI:58639"/>
        <dbReference type="EC" id="4.1.1.97"/>
    </reaction>
</comment>
<protein>
    <recommendedName>
        <fullName evidence="3">2-oxo-4-hydroxy-4-carboxy-5-ureidoimidazoline decarboxylase</fullName>
        <ecNumber evidence="3">4.1.1.97</ecNumber>
    </recommendedName>
</protein>
<evidence type="ECO:0000313" key="8">
    <source>
        <dbReference type="EMBL" id="QNE75446.1"/>
    </source>
</evidence>
<evidence type="ECO:0000313" key="9">
    <source>
        <dbReference type="Proteomes" id="UP000515307"/>
    </source>
</evidence>
<dbReference type="EC" id="4.1.1.97" evidence="3"/>
<keyword evidence="4" id="KW-0659">Purine metabolism</keyword>
<gene>
    <name evidence="8" type="ORF">F0344_13195</name>
</gene>
<reference evidence="9" key="1">
    <citation type="submission" date="2019-10" db="EMBL/GenBank/DDBJ databases">
        <title>Antimicrobial potential of Antarctic Bacteria.</title>
        <authorList>
            <person name="Benaud N."/>
            <person name="Edwards R.J."/>
            <person name="Ferrari B.C."/>
        </authorList>
    </citation>
    <scope>NUCLEOTIDE SEQUENCE [LARGE SCALE GENOMIC DNA]</scope>
    <source>
        <strain evidence="9">NBSH44</strain>
    </source>
</reference>
<name>A0A7G7BJD1_9ACTN</name>
<dbReference type="RefSeq" id="WP_258049928.1">
    <property type="nucleotide sequence ID" value="NZ_CP045702.1"/>
</dbReference>
<evidence type="ECO:0000256" key="2">
    <source>
        <dbReference type="ARBA" id="ARBA00004754"/>
    </source>
</evidence>
<dbReference type="InterPro" id="IPR018020">
    <property type="entry name" value="OHCU_decarboxylase"/>
</dbReference>
<dbReference type="KEGG" id="sfiy:F0344_13195"/>
<evidence type="ECO:0000256" key="1">
    <source>
        <dbReference type="ARBA" id="ARBA00001163"/>
    </source>
</evidence>
<keyword evidence="6 8" id="KW-0456">Lyase</keyword>
<feature type="domain" description="Oxo-4-hydroxy-4-carboxy-5-ureidoimidazoline decarboxylase" evidence="7">
    <location>
        <begin position="79"/>
        <end position="150"/>
    </location>
</feature>
<evidence type="ECO:0000256" key="5">
    <source>
        <dbReference type="ARBA" id="ARBA00022793"/>
    </source>
</evidence>
<evidence type="ECO:0000256" key="4">
    <source>
        <dbReference type="ARBA" id="ARBA00022631"/>
    </source>
</evidence>
<dbReference type="Gene3D" id="1.10.3330.10">
    <property type="entry name" value="Oxo-4-hydroxy-4-carboxy-5-ureidoimidazoline decarboxylase"/>
    <property type="match status" value="2"/>
</dbReference>
<dbReference type="GO" id="GO:0006144">
    <property type="term" value="P:purine nucleobase metabolic process"/>
    <property type="evidence" value="ECO:0007669"/>
    <property type="project" value="UniProtKB-KW"/>
</dbReference>
<evidence type="ECO:0000256" key="6">
    <source>
        <dbReference type="ARBA" id="ARBA00023239"/>
    </source>
</evidence>
<keyword evidence="5" id="KW-0210">Decarboxylase</keyword>
<dbReference type="GO" id="GO:0051997">
    <property type="term" value="F:2-oxo-4-hydroxy-4-carboxy-5-ureidoimidazoline decarboxylase activity"/>
    <property type="evidence" value="ECO:0007669"/>
    <property type="project" value="UniProtKB-EC"/>
</dbReference>
<feature type="domain" description="Oxo-4-hydroxy-4-carboxy-5-ureidoimidazoline decarboxylase" evidence="7">
    <location>
        <begin position="12"/>
        <end position="69"/>
    </location>
</feature>
<dbReference type="AlphaFoldDB" id="A0A7G7BJD1"/>
<keyword evidence="9" id="KW-1185">Reference proteome</keyword>
<accession>A0A7G7BJD1</accession>
<dbReference type="PANTHER" id="PTHR43466:SF1">
    <property type="entry name" value="2-OXO-4-HYDROXY-4-CARBOXY-5-UREIDOIMIDAZOLINE DECARBOXYLASE-RELATED"/>
    <property type="match status" value="1"/>
</dbReference>
<dbReference type="Pfam" id="PF09349">
    <property type="entry name" value="OHCU_decarbox"/>
    <property type="match status" value="2"/>
</dbReference>
<organism evidence="8 9">
    <name type="scientific">Streptomyces finlayi</name>
    <dbReference type="NCBI Taxonomy" id="67296"/>
    <lineage>
        <taxon>Bacteria</taxon>
        <taxon>Bacillati</taxon>
        <taxon>Actinomycetota</taxon>
        <taxon>Actinomycetes</taxon>
        <taxon>Kitasatosporales</taxon>
        <taxon>Streptomycetaceae</taxon>
        <taxon>Streptomyces</taxon>
    </lineage>
</organism>
<dbReference type="NCBIfam" id="NF010372">
    <property type="entry name" value="PRK13798.1"/>
    <property type="match status" value="1"/>
</dbReference>